<evidence type="ECO:0000259" key="5">
    <source>
        <dbReference type="SMART" id="SM00092"/>
    </source>
</evidence>
<dbReference type="InterPro" id="IPR001427">
    <property type="entry name" value="RNaseA"/>
</dbReference>
<evidence type="ECO:0000313" key="6">
    <source>
        <dbReference type="Ensembl" id="ENSCSRP00000013395.1"/>
    </source>
</evidence>
<accession>A0A8C3XPN5</accession>
<dbReference type="GO" id="GO:0004540">
    <property type="term" value="F:RNA nuclease activity"/>
    <property type="evidence" value="ECO:0007669"/>
    <property type="project" value="TreeGrafter"/>
</dbReference>
<proteinExistence type="inferred from homology"/>
<dbReference type="GO" id="GO:0005576">
    <property type="term" value="C:extracellular region"/>
    <property type="evidence" value="ECO:0007669"/>
    <property type="project" value="UniProtKB-SubCell"/>
</dbReference>
<keyword evidence="3" id="KW-0964">Secreted</keyword>
<reference evidence="6" key="2">
    <citation type="submission" date="2025-09" db="UniProtKB">
        <authorList>
            <consortium name="Ensembl"/>
        </authorList>
    </citation>
    <scope>IDENTIFICATION</scope>
</reference>
<comment type="subcellular location">
    <subcellularLocation>
        <location evidence="1">Secreted</location>
    </subcellularLocation>
</comment>
<sequence length="112" mass="12761">ALTAAKEQGKHVDFLKTSTTSDNTYCNKMMWDRVMYLKRTNTFIHSSNKDLNKVCTTDGVASGPYKYKSKNPFNITICTLRPWSIYYTGVNASKKIVISCWDGLPVFYVKSI</sequence>
<dbReference type="Proteomes" id="UP000694403">
    <property type="component" value="Unplaced"/>
</dbReference>
<comment type="similarity">
    <text evidence="2">Belongs to the pancreatic ribonuclease family.</text>
</comment>
<dbReference type="SMART" id="SM00092">
    <property type="entry name" value="RNAse_Pc"/>
    <property type="match status" value="1"/>
</dbReference>
<dbReference type="SUPFAM" id="SSF54076">
    <property type="entry name" value="RNase A-like"/>
    <property type="match status" value="1"/>
</dbReference>
<dbReference type="GO" id="GO:0050830">
    <property type="term" value="P:defense response to Gram-positive bacterium"/>
    <property type="evidence" value="ECO:0007669"/>
    <property type="project" value="TreeGrafter"/>
</dbReference>
<protein>
    <recommendedName>
        <fullName evidence="5">Ribonuclease A-domain domain-containing protein</fullName>
    </recommendedName>
</protein>
<dbReference type="Pfam" id="PF00074">
    <property type="entry name" value="RnaseA"/>
    <property type="match status" value="1"/>
</dbReference>
<dbReference type="InterPro" id="IPR036816">
    <property type="entry name" value="RNaseA-like_dom_sf"/>
</dbReference>
<dbReference type="PANTHER" id="PTHR11437">
    <property type="entry name" value="RIBONUCLEASE"/>
    <property type="match status" value="1"/>
</dbReference>
<evidence type="ECO:0000313" key="7">
    <source>
        <dbReference type="Proteomes" id="UP000694403"/>
    </source>
</evidence>
<organism evidence="6 7">
    <name type="scientific">Chelydra serpentina</name>
    <name type="common">Snapping turtle</name>
    <name type="synonym">Testudo serpentina</name>
    <dbReference type="NCBI Taxonomy" id="8475"/>
    <lineage>
        <taxon>Eukaryota</taxon>
        <taxon>Metazoa</taxon>
        <taxon>Chordata</taxon>
        <taxon>Craniata</taxon>
        <taxon>Vertebrata</taxon>
        <taxon>Euteleostomi</taxon>
        <taxon>Archelosauria</taxon>
        <taxon>Testudinata</taxon>
        <taxon>Testudines</taxon>
        <taxon>Cryptodira</taxon>
        <taxon>Durocryptodira</taxon>
        <taxon>Americhelydia</taxon>
        <taxon>Chelydroidea</taxon>
        <taxon>Chelydridae</taxon>
        <taxon>Chelydra</taxon>
    </lineage>
</organism>
<dbReference type="GO" id="GO:0003676">
    <property type="term" value="F:nucleic acid binding"/>
    <property type="evidence" value="ECO:0007669"/>
    <property type="project" value="InterPro"/>
</dbReference>
<name>A0A8C3XPN5_CHESE</name>
<dbReference type="InterPro" id="IPR023412">
    <property type="entry name" value="RNaseA_domain"/>
</dbReference>
<reference evidence="6" key="1">
    <citation type="submission" date="2025-08" db="UniProtKB">
        <authorList>
            <consortium name="Ensembl"/>
        </authorList>
    </citation>
    <scope>IDENTIFICATION</scope>
</reference>
<evidence type="ECO:0000256" key="1">
    <source>
        <dbReference type="ARBA" id="ARBA00004613"/>
    </source>
</evidence>
<dbReference type="Ensembl" id="ENSCSRT00000013942.1">
    <property type="protein sequence ID" value="ENSCSRP00000013395.1"/>
    <property type="gene ID" value="ENSCSRG00000010174.1"/>
</dbReference>
<evidence type="ECO:0000256" key="4">
    <source>
        <dbReference type="ARBA" id="ARBA00023157"/>
    </source>
</evidence>
<evidence type="ECO:0000256" key="3">
    <source>
        <dbReference type="ARBA" id="ARBA00022525"/>
    </source>
</evidence>
<evidence type="ECO:0000256" key="2">
    <source>
        <dbReference type="ARBA" id="ARBA00005600"/>
    </source>
</evidence>
<dbReference type="Gene3D" id="3.10.130.10">
    <property type="entry name" value="Ribonuclease A-like domain"/>
    <property type="match status" value="1"/>
</dbReference>
<keyword evidence="4" id="KW-1015">Disulfide bond</keyword>
<keyword evidence="7" id="KW-1185">Reference proteome</keyword>
<feature type="domain" description="Ribonuclease A-domain" evidence="5">
    <location>
        <begin position="1"/>
        <end position="112"/>
    </location>
</feature>
<dbReference type="PANTHER" id="PTHR11437:SF10">
    <property type="entry name" value="ANGIOGENIN-RELATED"/>
    <property type="match status" value="1"/>
</dbReference>
<dbReference type="AlphaFoldDB" id="A0A8C3XPN5"/>